<organism evidence="2 3">
    <name type="scientific">Cupriavidus pauculus</name>
    <dbReference type="NCBI Taxonomy" id="82633"/>
    <lineage>
        <taxon>Bacteria</taxon>
        <taxon>Pseudomonadati</taxon>
        <taxon>Pseudomonadota</taxon>
        <taxon>Betaproteobacteria</taxon>
        <taxon>Burkholderiales</taxon>
        <taxon>Burkholderiaceae</taxon>
        <taxon>Cupriavidus</taxon>
    </lineage>
</organism>
<dbReference type="InterPro" id="IPR037401">
    <property type="entry name" value="SnoaL-like"/>
</dbReference>
<sequence length="132" mass="15260">METPTEIAKASYAAYRTGKEENLLALFADEVEWEFVGPQSELRYAGPRRTKTEIREVFRQMGEDEELHDFKPTEFIECGDRLVVVGEVKGRVKCSGKHCGKAYVVPWVHIFTMREGKIVRWRGFYDTAARLL</sequence>
<reference evidence="2 3" key="1">
    <citation type="submission" date="2017-12" db="EMBL/GenBank/DDBJ databases">
        <title>Genome sequence of the active heterotrophic nitrifier-denitrifier, Cupriavidus pauculus UM1.</title>
        <authorList>
            <person name="Putonti C."/>
            <person name="Castignetti D."/>
        </authorList>
    </citation>
    <scope>NUCLEOTIDE SEQUENCE [LARGE SCALE GENOMIC DNA]</scope>
    <source>
        <strain evidence="2 3">UM1</strain>
    </source>
</reference>
<feature type="domain" description="SnoaL-like" evidence="1">
    <location>
        <begin position="9"/>
        <end position="121"/>
    </location>
</feature>
<evidence type="ECO:0000313" key="2">
    <source>
        <dbReference type="EMBL" id="PLQ00275.1"/>
    </source>
</evidence>
<accession>A0A2N5CDM1</accession>
<dbReference type="Proteomes" id="UP000234341">
    <property type="component" value="Unassembled WGS sequence"/>
</dbReference>
<evidence type="ECO:0000313" key="3">
    <source>
        <dbReference type="Proteomes" id="UP000234341"/>
    </source>
</evidence>
<comment type="caution">
    <text evidence="2">The sequence shown here is derived from an EMBL/GenBank/DDBJ whole genome shotgun (WGS) entry which is preliminary data.</text>
</comment>
<dbReference type="RefSeq" id="WP_101681645.1">
    <property type="nucleotide sequence ID" value="NZ_PJRP01000004.1"/>
</dbReference>
<evidence type="ECO:0000259" key="1">
    <source>
        <dbReference type="Pfam" id="PF12680"/>
    </source>
</evidence>
<dbReference type="AlphaFoldDB" id="A0A2N5CDM1"/>
<gene>
    <name evidence="2" type="ORF">CYJ10_11485</name>
</gene>
<dbReference type="Pfam" id="PF12680">
    <property type="entry name" value="SnoaL_2"/>
    <property type="match status" value="1"/>
</dbReference>
<dbReference type="PANTHER" id="PTHR41252">
    <property type="entry name" value="BLR2505 PROTEIN"/>
    <property type="match status" value="1"/>
</dbReference>
<dbReference type="InterPro" id="IPR032710">
    <property type="entry name" value="NTF2-like_dom_sf"/>
</dbReference>
<dbReference type="PANTHER" id="PTHR41252:SF1">
    <property type="entry name" value="BLR2505 PROTEIN"/>
    <property type="match status" value="1"/>
</dbReference>
<proteinExistence type="predicted"/>
<dbReference type="SUPFAM" id="SSF54427">
    <property type="entry name" value="NTF2-like"/>
    <property type="match status" value="1"/>
</dbReference>
<name>A0A2N5CDM1_9BURK</name>
<dbReference type="OrthoDB" id="283154at2"/>
<protein>
    <recommendedName>
        <fullName evidence="1">SnoaL-like domain-containing protein</fullName>
    </recommendedName>
</protein>
<dbReference type="EMBL" id="PJRP01000004">
    <property type="protein sequence ID" value="PLQ00275.1"/>
    <property type="molecule type" value="Genomic_DNA"/>
</dbReference>
<dbReference type="Gene3D" id="3.10.450.50">
    <property type="match status" value="1"/>
</dbReference>